<dbReference type="Proteomes" id="UP000182661">
    <property type="component" value="Unassembled WGS sequence"/>
</dbReference>
<organism evidence="1 2">
    <name type="scientific">Pararhizobium antarcticum</name>
    <dbReference type="NCBI Taxonomy" id="1798805"/>
    <lineage>
        <taxon>Bacteria</taxon>
        <taxon>Pseudomonadati</taxon>
        <taxon>Pseudomonadota</taxon>
        <taxon>Alphaproteobacteria</taxon>
        <taxon>Hyphomicrobiales</taxon>
        <taxon>Rhizobiaceae</taxon>
        <taxon>Rhizobium/Agrobacterium group</taxon>
        <taxon>Pararhizobium</taxon>
    </lineage>
</organism>
<gene>
    <name evidence="1" type="ORF">AX760_13585</name>
</gene>
<comment type="caution">
    <text evidence="1">The sequence shown here is derived from an EMBL/GenBank/DDBJ whole genome shotgun (WGS) entry which is preliminary data.</text>
</comment>
<reference evidence="1 2" key="1">
    <citation type="submission" date="2016-02" db="EMBL/GenBank/DDBJ databases">
        <title>Genome sequencing of a beta-galactosidase producing bacteria Rhizobium sp. 59.</title>
        <authorList>
            <person name="Wang D."/>
            <person name="Kot W."/>
            <person name="Qin Y."/>
            <person name="Hansen L."/>
            <person name="Naqvi K."/>
            <person name="Rensing C."/>
        </authorList>
    </citation>
    <scope>NUCLEOTIDE SEQUENCE [LARGE SCALE GENOMIC DNA]</scope>
    <source>
        <strain evidence="1 2">59</strain>
    </source>
</reference>
<evidence type="ECO:0000313" key="1">
    <source>
        <dbReference type="EMBL" id="OJF99240.1"/>
    </source>
</evidence>
<dbReference type="EMBL" id="LSRP01000072">
    <property type="protein sequence ID" value="OJF99240.1"/>
    <property type="molecule type" value="Genomic_DNA"/>
</dbReference>
<protein>
    <submittedName>
        <fullName evidence="1">Uncharacterized protein</fullName>
    </submittedName>
</protein>
<accession>A0A657LWQ3</accession>
<name>A0A657LWQ3_9HYPH</name>
<dbReference type="AlphaFoldDB" id="A0A657LWQ3"/>
<evidence type="ECO:0000313" key="2">
    <source>
        <dbReference type="Proteomes" id="UP000182661"/>
    </source>
</evidence>
<keyword evidence="2" id="KW-1185">Reference proteome</keyword>
<sequence length="135" mass="15309">MIVCFKAVFAEGIEAGHVDPDAKRPRFYNKSRSTWIMVSQTGKHELARRAEEPSFSHMLIGVKMWSRASIVPLDNHRHSHVADGVQNDCVKSRHQATRDRHIAIVVREVGMTFVAQINLEVVGKETAPIDNPKRR</sequence>
<proteinExistence type="predicted"/>